<feature type="region of interest" description="Disordered" evidence="1">
    <location>
        <begin position="509"/>
        <end position="533"/>
    </location>
</feature>
<feature type="compositionally biased region" description="Basic and acidic residues" evidence="1">
    <location>
        <begin position="244"/>
        <end position="255"/>
    </location>
</feature>
<protein>
    <submittedName>
        <fullName evidence="4">Uncharacterized protein</fullName>
    </submittedName>
</protein>
<evidence type="ECO:0000313" key="5">
    <source>
        <dbReference type="Proteomes" id="UP000293360"/>
    </source>
</evidence>
<evidence type="ECO:0000256" key="2">
    <source>
        <dbReference type="SAM" id="Phobius"/>
    </source>
</evidence>
<sequence length="533" mass="56860">MQPGSYSTPSSPGLLVVLISLTFIPFCHARSGVIDDLYHNYLDPAPAAEDGPPLSAGALRNPSYLPAQIGGIVGAYALSLVIVASVLLLLAKKRREHLTAADEDVAQGPYKLALTIPPQPQGFEHPSQSFGFPPGSPIKNFSYPTPGEEQGLGPYIAPPPLSTSTLGINPLVDQRVVAADREMAQQQLEEMYKYVMEQEAAKEAGITLDRPPSAISPVSKEAPTTSLPRNGILKKGKNKPANLDLERNVPEKPESRASSIFSSLMSPKKKKNVKGISISSPIMTPMSGTFPRNDGEEMNVIPPRHYAPASPPPIPGDRAPYSRDTRYNPLVAPVTPPDVSPESTQSIDERLGAQFGHSRNASQAPTEPDPVSAVSERSTAPLVGLPSSPKPGVNRFPSFPASPKPGATFPTSPQPGATFPASPKPGSTFSRSNAPSAVRTGGTLPLRAYEPALSSPSMQTTKQTTFERAAPLSPSGLRTPWTGAPVPYSPYQPFSPVVPITPSLVTKADRKRMKQLQPKTPTMEMVKSSDEVW</sequence>
<comment type="caution">
    <text evidence="4">The sequence shown here is derived from an EMBL/GenBank/DDBJ whole genome shotgun (WGS) entry which is preliminary data.</text>
</comment>
<name>A0A4Q4SSG2_9PEZI</name>
<feature type="chain" id="PRO_5020968470" evidence="3">
    <location>
        <begin position="30"/>
        <end position="533"/>
    </location>
</feature>
<proteinExistence type="predicted"/>
<feature type="signal peptide" evidence="3">
    <location>
        <begin position="1"/>
        <end position="29"/>
    </location>
</feature>
<feature type="transmembrane region" description="Helical" evidence="2">
    <location>
        <begin position="69"/>
        <end position="90"/>
    </location>
</feature>
<evidence type="ECO:0000256" key="3">
    <source>
        <dbReference type="SAM" id="SignalP"/>
    </source>
</evidence>
<dbReference type="Proteomes" id="UP000293360">
    <property type="component" value="Unassembled WGS sequence"/>
</dbReference>
<dbReference type="EMBL" id="QJNU01001570">
    <property type="protein sequence ID" value="RYO75078.1"/>
    <property type="molecule type" value="Genomic_DNA"/>
</dbReference>
<keyword evidence="2" id="KW-1133">Transmembrane helix</keyword>
<dbReference type="AlphaFoldDB" id="A0A4Q4SSG2"/>
<feature type="compositionally biased region" description="Polar residues" evidence="1">
    <location>
        <begin position="454"/>
        <end position="466"/>
    </location>
</feature>
<gene>
    <name evidence="4" type="ORF">DL764_010574</name>
</gene>
<accession>A0A4Q4SSG2</accession>
<keyword evidence="3" id="KW-0732">Signal</keyword>
<dbReference type="OrthoDB" id="4524805at2759"/>
<feature type="region of interest" description="Disordered" evidence="1">
    <location>
        <begin position="284"/>
        <end position="345"/>
    </location>
</feature>
<evidence type="ECO:0000313" key="4">
    <source>
        <dbReference type="EMBL" id="RYO75078.1"/>
    </source>
</evidence>
<organism evidence="4 5">
    <name type="scientific">Monosporascus ibericus</name>
    <dbReference type="NCBI Taxonomy" id="155417"/>
    <lineage>
        <taxon>Eukaryota</taxon>
        <taxon>Fungi</taxon>
        <taxon>Dikarya</taxon>
        <taxon>Ascomycota</taxon>
        <taxon>Pezizomycotina</taxon>
        <taxon>Sordariomycetes</taxon>
        <taxon>Xylariomycetidae</taxon>
        <taxon>Xylariales</taxon>
        <taxon>Xylariales incertae sedis</taxon>
        <taxon>Monosporascus</taxon>
    </lineage>
</organism>
<dbReference type="STRING" id="155417.A0A4Q4SSG2"/>
<keyword evidence="5" id="KW-1185">Reference proteome</keyword>
<keyword evidence="2" id="KW-0812">Transmembrane</keyword>
<feature type="region of interest" description="Disordered" evidence="1">
    <location>
        <begin position="357"/>
        <end position="478"/>
    </location>
</feature>
<evidence type="ECO:0000256" key="1">
    <source>
        <dbReference type="SAM" id="MobiDB-lite"/>
    </source>
</evidence>
<feature type="compositionally biased region" description="Polar residues" evidence="1">
    <location>
        <begin position="425"/>
        <end position="435"/>
    </location>
</feature>
<feature type="region of interest" description="Disordered" evidence="1">
    <location>
        <begin position="209"/>
        <end position="257"/>
    </location>
</feature>
<keyword evidence="2" id="KW-0472">Membrane</keyword>
<reference evidence="4 5" key="1">
    <citation type="submission" date="2018-06" db="EMBL/GenBank/DDBJ databases">
        <title>Complete Genomes of Monosporascus.</title>
        <authorList>
            <person name="Robinson A.J."/>
            <person name="Natvig D.O."/>
        </authorList>
    </citation>
    <scope>NUCLEOTIDE SEQUENCE [LARGE SCALE GENOMIC DNA]</scope>
    <source>
        <strain evidence="4 5">CBS 110550</strain>
    </source>
</reference>